<dbReference type="PANTHER" id="PTHR33990">
    <property type="entry name" value="PROTEIN YJDN-RELATED"/>
    <property type="match status" value="1"/>
</dbReference>
<dbReference type="InterPro" id="IPR028973">
    <property type="entry name" value="PhnB-like"/>
</dbReference>
<dbReference type="RefSeq" id="WP_182921374.1">
    <property type="nucleotide sequence ID" value="NZ_WNXD01000001.1"/>
</dbReference>
<feature type="domain" description="PhnB-like" evidence="1">
    <location>
        <begin position="3"/>
        <end position="116"/>
    </location>
</feature>
<dbReference type="AlphaFoldDB" id="A0A923IUB1"/>
<proteinExistence type="predicted"/>
<organism evidence="2 3">
    <name type="scientific">Pedobacter planticolens</name>
    <dbReference type="NCBI Taxonomy" id="2679964"/>
    <lineage>
        <taxon>Bacteria</taxon>
        <taxon>Pseudomonadati</taxon>
        <taxon>Bacteroidota</taxon>
        <taxon>Sphingobacteriia</taxon>
        <taxon>Sphingobacteriales</taxon>
        <taxon>Sphingobacteriaceae</taxon>
        <taxon>Pedobacter</taxon>
    </lineage>
</organism>
<dbReference type="Gene3D" id="3.10.180.10">
    <property type="entry name" value="2,3-Dihydroxybiphenyl 1,2-Dioxygenase, domain 1"/>
    <property type="match status" value="1"/>
</dbReference>
<dbReference type="InterPro" id="IPR009725">
    <property type="entry name" value="3_dmu_93_MTrfase"/>
</dbReference>
<gene>
    <name evidence="2" type="ORF">GM921_04300</name>
</gene>
<reference evidence="2" key="1">
    <citation type="submission" date="2019-11" db="EMBL/GenBank/DDBJ databases">
        <title>Description of Pedobacter sp. LMG 31464T.</title>
        <authorList>
            <person name="Carlier A."/>
            <person name="Qi S."/>
            <person name="Vandamme P."/>
        </authorList>
    </citation>
    <scope>NUCLEOTIDE SEQUENCE</scope>
    <source>
        <strain evidence="2">LMG 31464</strain>
    </source>
</reference>
<accession>A0A923IUB1</accession>
<keyword evidence="3" id="KW-1185">Reference proteome</keyword>
<name>A0A923IUB1_9SPHI</name>
<evidence type="ECO:0000313" key="3">
    <source>
        <dbReference type="Proteomes" id="UP000601055"/>
    </source>
</evidence>
<evidence type="ECO:0000259" key="1">
    <source>
        <dbReference type="Pfam" id="PF06983"/>
    </source>
</evidence>
<evidence type="ECO:0000313" key="2">
    <source>
        <dbReference type="EMBL" id="MBB2144691.1"/>
    </source>
</evidence>
<dbReference type="SUPFAM" id="SSF54593">
    <property type="entry name" value="Glyoxalase/Bleomycin resistance protein/Dihydroxybiphenyl dioxygenase"/>
    <property type="match status" value="1"/>
</dbReference>
<protein>
    <submittedName>
        <fullName evidence="2">VOC family protein</fullName>
    </submittedName>
</protein>
<sequence length="157" mass="17829">MKKIRPCLWLNHNVEEAITFYTSVFKNSKVLNTSYYPKDSPGFGGELLVVDIKIEDEEFMLLNGGPIFKFNESVSFSIDANTQEEIDYYWKNLTAGGGEESQCGWVKDKFGLSWQISPTILGQLLRDKDAEKATRVMNVMMKMSKIIIKDIEDAAKG</sequence>
<dbReference type="PANTHER" id="PTHR33990:SF2">
    <property type="entry name" value="PHNB-LIKE DOMAIN-CONTAINING PROTEIN"/>
    <property type="match status" value="1"/>
</dbReference>
<comment type="caution">
    <text evidence="2">The sequence shown here is derived from an EMBL/GenBank/DDBJ whole genome shotgun (WGS) entry which is preliminary data.</text>
</comment>
<dbReference type="CDD" id="cd06588">
    <property type="entry name" value="PhnB_like"/>
    <property type="match status" value="1"/>
</dbReference>
<dbReference type="Pfam" id="PF06983">
    <property type="entry name" value="3-dmu-9_3-mt"/>
    <property type="match status" value="1"/>
</dbReference>
<dbReference type="EMBL" id="WNXD01000001">
    <property type="protein sequence ID" value="MBB2144691.1"/>
    <property type="molecule type" value="Genomic_DNA"/>
</dbReference>
<dbReference type="PIRSF" id="PIRSF021700">
    <property type="entry name" value="3_dmu_93_MTrfase"/>
    <property type="match status" value="1"/>
</dbReference>
<dbReference type="InterPro" id="IPR029068">
    <property type="entry name" value="Glyas_Bleomycin-R_OHBP_Dase"/>
</dbReference>
<dbReference type="Proteomes" id="UP000601055">
    <property type="component" value="Unassembled WGS sequence"/>
</dbReference>